<dbReference type="PANTHER" id="PTHR37331">
    <property type="entry name" value="YALI0F11671P"/>
    <property type="match status" value="1"/>
</dbReference>
<dbReference type="EMBL" id="CP046234">
    <property type="protein sequence ID" value="WFD46829.1"/>
    <property type="molecule type" value="Genomic_DNA"/>
</dbReference>
<dbReference type="PANTHER" id="PTHR37331:SF1">
    <property type="entry name" value="YALI0F11671P"/>
    <property type="match status" value="1"/>
</dbReference>
<dbReference type="Proteomes" id="UP000818624">
    <property type="component" value="Chromosome 1"/>
</dbReference>
<evidence type="ECO:0000313" key="2">
    <source>
        <dbReference type="Proteomes" id="UP000818624"/>
    </source>
</evidence>
<sequence length="185" mass="21031">MYTSVSVRGLHASVPLFQAVKRDVDTETGLFYHDLGHGNWAISLLERPPKSPKSLSVIGHIQPGDANPSEFVRENPDSVNMNEDFWKALHHVLQGQIASDENLIFEAEMRENGWAHLCDARHMAMPGRISPPEAIFGSVAFTDSKLVPDSYERNDMYRFTVKHEGPMKLRKNWLDALRAYLEKNE</sequence>
<reference evidence="1 2" key="1">
    <citation type="journal article" date="2020" name="Elife">
        <title>Loss of centromere function drives karyotype evolution in closely related Malassezia species.</title>
        <authorList>
            <person name="Sankaranarayanan S.R."/>
            <person name="Ianiri G."/>
            <person name="Coelho M.A."/>
            <person name="Reza M.H."/>
            <person name="Thimmappa B.C."/>
            <person name="Ganguly P."/>
            <person name="Vadnala R.N."/>
            <person name="Sun S."/>
            <person name="Siddharthan R."/>
            <person name="Tellgren-Roth C."/>
            <person name="Dawson T.L."/>
            <person name="Heitman J."/>
            <person name="Sanyal K."/>
        </authorList>
    </citation>
    <scope>NUCLEOTIDE SEQUENCE [LARGE SCALE GENOMIC DNA]</scope>
    <source>
        <strain evidence="1">CBS14141</strain>
    </source>
</reference>
<name>A0ABY8EMT5_MALFU</name>
<gene>
    <name evidence="1" type="ORF">GLX27_001471</name>
</gene>
<accession>A0ABY8EMT5</accession>
<proteinExistence type="predicted"/>
<keyword evidence="2" id="KW-1185">Reference proteome</keyword>
<protein>
    <submittedName>
        <fullName evidence="1">Uncharacterized protein</fullName>
    </submittedName>
</protein>
<organism evidence="1 2">
    <name type="scientific">Malassezia furfur</name>
    <name type="common">Pityriasis versicolor infection agent</name>
    <name type="synonym">Pityrosporum furfur</name>
    <dbReference type="NCBI Taxonomy" id="55194"/>
    <lineage>
        <taxon>Eukaryota</taxon>
        <taxon>Fungi</taxon>
        <taxon>Dikarya</taxon>
        <taxon>Basidiomycota</taxon>
        <taxon>Ustilaginomycotina</taxon>
        <taxon>Malasseziomycetes</taxon>
        <taxon>Malasseziales</taxon>
        <taxon>Malasseziaceae</taxon>
        <taxon>Malassezia</taxon>
    </lineage>
</organism>
<evidence type="ECO:0000313" key="1">
    <source>
        <dbReference type="EMBL" id="WFD46829.1"/>
    </source>
</evidence>